<name>A0A3G5AIR1_9VIRU</name>
<dbReference type="EMBL" id="MK072528">
    <property type="protein sequence ID" value="AYV87070.1"/>
    <property type="molecule type" value="Genomic_DNA"/>
</dbReference>
<proteinExistence type="predicted"/>
<organism evidence="1">
    <name type="scientific">Sylvanvirus sp</name>
    <dbReference type="NCBI Taxonomy" id="2487774"/>
    <lineage>
        <taxon>Viruses</taxon>
    </lineage>
</organism>
<reference evidence="1" key="1">
    <citation type="submission" date="2018-10" db="EMBL/GenBank/DDBJ databases">
        <title>Hidden diversity of soil giant viruses.</title>
        <authorList>
            <person name="Schulz F."/>
            <person name="Alteio L."/>
            <person name="Goudeau D."/>
            <person name="Ryan E.M."/>
            <person name="Malmstrom R.R."/>
            <person name="Blanchard J."/>
            <person name="Woyke T."/>
        </authorList>
    </citation>
    <scope>NUCLEOTIDE SEQUENCE</scope>
    <source>
        <strain evidence="1">SYV1</strain>
    </source>
</reference>
<sequence>MRCAINFLSNEGWSLSQICKNWSVQNLLFKNGKKEVMKISIIQENQGVVEKENLTNTIKKSSILLVY</sequence>
<protein>
    <submittedName>
        <fullName evidence="1">Uncharacterized protein</fullName>
    </submittedName>
</protein>
<gene>
    <name evidence="1" type="ORF">Sylvanvirus22_9</name>
</gene>
<evidence type="ECO:0000313" key="1">
    <source>
        <dbReference type="EMBL" id="AYV87070.1"/>
    </source>
</evidence>
<accession>A0A3G5AIR1</accession>